<comment type="caution">
    <text evidence="2">The sequence shown here is derived from an EMBL/GenBank/DDBJ whole genome shotgun (WGS) entry which is preliminary data.</text>
</comment>
<evidence type="ECO:0008006" key="4">
    <source>
        <dbReference type="Google" id="ProtNLM"/>
    </source>
</evidence>
<sequence>MRRALLLLMLAACTDPRQACLNAAVEDLRIVQALIADTEATIERGYAIQTETRTAIYTNFCVGTGRSDVGFTFCNYPYPVTTRKPVAVDLNAERRKLTSLRQKERELRRDSLRAQQACETQFPTGA</sequence>
<dbReference type="RefSeq" id="WP_107847154.1">
    <property type="nucleotide sequence ID" value="NZ_QBKS01000002.1"/>
</dbReference>
<dbReference type="Proteomes" id="UP000243978">
    <property type="component" value="Unassembled WGS sequence"/>
</dbReference>
<dbReference type="AlphaFoldDB" id="A0A2T6BFN4"/>
<name>A0A2T6BFN4_9RHOB</name>
<reference evidence="2 3" key="1">
    <citation type="submission" date="2018-04" db="EMBL/GenBank/DDBJ databases">
        <title>Genomic Encyclopedia of Archaeal and Bacterial Type Strains, Phase II (KMG-II): from individual species to whole genera.</title>
        <authorList>
            <person name="Goeker M."/>
        </authorList>
    </citation>
    <scope>NUCLEOTIDE SEQUENCE [LARGE SCALE GENOMIC DNA]</scope>
    <source>
        <strain evidence="2 3">DSM 100977</strain>
    </source>
</reference>
<keyword evidence="3" id="KW-1185">Reference proteome</keyword>
<gene>
    <name evidence="2" type="ORF">C8N43_3686</name>
</gene>
<proteinExistence type="predicted"/>
<protein>
    <recommendedName>
        <fullName evidence="4">Lipoprotein</fullName>
    </recommendedName>
</protein>
<feature type="chain" id="PRO_5015531517" description="Lipoprotein" evidence="1">
    <location>
        <begin position="20"/>
        <end position="126"/>
    </location>
</feature>
<evidence type="ECO:0000313" key="3">
    <source>
        <dbReference type="Proteomes" id="UP000243978"/>
    </source>
</evidence>
<evidence type="ECO:0000256" key="1">
    <source>
        <dbReference type="SAM" id="SignalP"/>
    </source>
</evidence>
<accession>A0A2T6BFN4</accession>
<keyword evidence="1" id="KW-0732">Signal</keyword>
<evidence type="ECO:0000313" key="2">
    <source>
        <dbReference type="EMBL" id="PTX54864.1"/>
    </source>
</evidence>
<organism evidence="2 3">
    <name type="scientific">Litoreibacter ponti</name>
    <dbReference type="NCBI Taxonomy" id="1510457"/>
    <lineage>
        <taxon>Bacteria</taxon>
        <taxon>Pseudomonadati</taxon>
        <taxon>Pseudomonadota</taxon>
        <taxon>Alphaproteobacteria</taxon>
        <taxon>Rhodobacterales</taxon>
        <taxon>Roseobacteraceae</taxon>
        <taxon>Litoreibacter</taxon>
    </lineage>
</organism>
<dbReference type="OrthoDB" id="7875456at2"/>
<dbReference type="EMBL" id="QBKS01000002">
    <property type="protein sequence ID" value="PTX54864.1"/>
    <property type="molecule type" value="Genomic_DNA"/>
</dbReference>
<feature type="signal peptide" evidence="1">
    <location>
        <begin position="1"/>
        <end position="19"/>
    </location>
</feature>